<dbReference type="InterPro" id="IPR001841">
    <property type="entry name" value="Znf_RING"/>
</dbReference>
<feature type="transmembrane region" description="Helical" evidence="5">
    <location>
        <begin position="189"/>
        <end position="212"/>
    </location>
</feature>
<dbReference type="GO" id="GO:0061630">
    <property type="term" value="F:ubiquitin protein ligase activity"/>
    <property type="evidence" value="ECO:0007669"/>
    <property type="project" value="TreeGrafter"/>
</dbReference>
<protein>
    <recommendedName>
        <fullName evidence="6">RING-type domain-containing protein</fullName>
    </recommendedName>
</protein>
<sequence>MSTNLTNNENHHQELMSDQQQDNLHQARQVQFQKALEQSLRSYVQYSQQQNQLRFVYLLIFVLAIYQLVEVILCIISLCLTLRYQPLFYITIISIVINAISIIPSLYYLKLFHQNEIEYLEGLLWFQYDIEQRPDYEIKQILQKSHCFCFYLKILSIFLQLSLLVLIILSQQKYKTSIKEQPLIIGLSLQFMTTARILVIFFGTILTIVTIISKRLYNQIYMQIANLQELEYEQFSPLNKYEIQVVEETLLSQLSQVQCNICLHNFEINEEYYKLKCHQLHIFHKQCLSEWVVVNQTCPTCRSGI</sequence>
<evidence type="ECO:0000259" key="6">
    <source>
        <dbReference type="PROSITE" id="PS50089"/>
    </source>
</evidence>
<keyword evidence="1" id="KW-0479">Metal-binding</keyword>
<feature type="transmembrane region" description="Helical" evidence="5">
    <location>
        <begin position="148"/>
        <end position="169"/>
    </location>
</feature>
<dbReference type="Pfam" id="PF13639">
    <property type="entry name" value="zf-RING_2"/>
    <property type="match status" value="1"/>
</dbReference>
<dbReference type="PANTHER" id="PTHR45969">
    <property type="entry name" value="RING ZINC FINGER PROTEIN-RELATED"/>
    <property type="match status" value="1"/>
</dbReference>
<feature type="transmembrane region" description="Helical" evidence="5">
    <location>
        <begin position="86"/>
        <end position="109"/>
    </location>
</feature>
<evidence type="ECO:0000256" key="1">
    <source>
        <dbReference type="ARBA" id="ARBA00022723"/>
    </source>
</evidence>
<dbReference type="EMBL" id="CAJJDN010000021">
    <property type="protein sequence ID" value="CAD8066215.1"/>
    <property type="molecule type" value="Genomic_DNA"/>
</dbReference>
<keyword evidence="2 4" id="KW-0863">Zinc-finger</keyword>
<organism evidence="7 8">
    <name type="scientific">Paramecium sonneborni</name>
    <dbReference type="NCBI Taxonomy" id="65129"/>
    <lineage>
        <taxon>Eukaryota</taxon>
        <taxon>Sar</taxon>
        <taxon>Alveolata</taxon>
        <taxon>Ciliophora</taxon>
        <taxon>Intramacronucleata</taxon>
        <taxon>Oligohymenophorea</taxon>
        <taxon>Peniculida</taxon>
        <taxon>Parameciidae</taxon>
        <taxon>Paramecium</taxon>
    </lineage>
</organism>
<feature type="transmembrane region" description="Helical" evidence="5">
    <location>
        <begin position="55"/>
        <end position="80"/>
    </location>
</feature>
<evidence type="ECO:0000256" key="4">
    <source>
        <dbReference type="PROSITE-ProRule" id="PRU00175"/>
    </source>
</evidence>
<proteinExistence type="predicted"/>
<keyword evidence="3" id="KW-0862">Zinc</keyword>
<reference evidence="7" key="1">
    <citation type="submission" date="2021-01" db="EMBL/GenBank/DDBJ databases">
        <authorList>
            <consortium name="Genoscope - CEA"/>
            <person name="William W."/>
        </authorList>
    </citation>
    <scope>NUCLEOTIDE SEQUENCE</scope>
</reference>
<dbReference type="GO" id="GO:0008270">
    <property type="term" value="F:zinc ion binding"/>
    <property type="evidence" value="ECO:0007669"/>
    <property type="project" value="UniProtKB-KW"/>
</dbReference>
<accession>A0A8S1LIU1</accession>
<dbReference type="CDD" id="cd16448">
    <property type="entry name" value="RING-H2"/>
    <property type="match status" value="1"/>
</dbReference>
<gene>
    <name evidence="7" type="ORF">PSON_ATCC_30995.1.T0210195</name>
</gene>
<keyword evidence="8" id="KW-1185">Reference proteome</keyword>
<keyword evidence="5" id="KW-0472">Membrane</keyword>
<feature type="domain" description="RING-type" evidence="6">
    <location>
        <begin position="259"/>
        <end position="302"/>
    </location>
</feature>
<dbReference type="OrthoDB" id="8062037at2759"/>
<dbReference type="PROSITE" id="PS50089">
    <property type="entry name" value="ZF_RING_2"/>
    <property type="match status" value="1"/>
</dbReference>
<keyword evidence="5" id="KW-0812">Transmembrane</keyword>
<keyword evidence="5" id="KW-1133">Transmembrane helix</keyword>
<dbReference type="Proteomes" id="UP000692954">
    <property type="component" value="Unassembled WGS sequence"/>
</dbReference>
<dbReference type="PANTHER" id="PTHR45969:SF81">
    <property type="entry name" value="OS08G0157400 PROTEIN"/>
    <property type="match status" value="1"/>
</dbReference>
<name>A0A8S1LIU1_9CILI</name>
<evidence type="ECO:0000313" key="7">
    <source>
        <dbReference type="EMBL" id="CAD8066215.1"/>
    </source>
</evidence>
<evidence type="ECO:0000256" key="5">
    <source>
        <dbReference type="SAM" id="Phobius"/>
    </source>
</evidence>
<evidence type="ECO:0000256" key="2">
    <source>
        <dbReference type="ARBA" id="ARBA00022771"/>
    </source>
</evidence>
<dbReference type="GO" id="GO:0016567">
    <property type="term" value="P:protein ubiquitination"/>
    <property type="evidence" value="ECO:0007669"/>
    <property type="project" value="TreeGrafter"/>
</dbReference>
<dbReference type="AlphaFoldDB" id="A0A8S1LIU1"/>
<evidence type="ECO:0000313" key="8">
    <source>
        <dbReference type="Proteomes" id="UP000692954"/>
    </source>
</evidence>
<comment type="caution">
    <text evidence="7">The sequence shown here is derived from an EMBL/GenBank/DDBJ whole genome shotgun (WGS) entry which is preliminary data.</text>
</comment>
<evidence type="ECO:0000256" key="3">
    <source>
        <dbReference type="ARBA" id="ARBA00022833"/>
    </source>
</evidence>